<dbReference type="SUPFAM" id="SSF46938">
    <property type="entry name" value="CRAL/TRIO N-terminal domain"/>
    <property type="match status" value="1"/>
</dbReference>
<evidence type="ECO:0000313" key="2">
    <source>
        <dbReference type="Proteomes" id="UP001357485"/>
    </source>
</evidence>
<dbReference type="InterPro" id="IPR036865">
    <property type="entry name" value="CRAL-TRIO_dom_sf"/>
</dbReference>
<evidence type="ECO:0000313" key="1">
    <source>
        <dbReference type="EMBL" id="KAK5069970.1"/>
    </source>
</evidence>
<reference evidence="1 2" key="1">
    <citation type="submission" date="2023-08" db="EMBL/GenBank/DDBJ databases">
        <title>Black Yeasts Isolated from many extreme environments.</title>
        <authorList>
            <person name="Coleine C."/>
            <person name="Stajich J.E."/>
            <person name="Selbmann L."/>
        </authorList>
    </citation>
    <scope>NUCLEOTIDE SEQUENCE [LARGE SCALE GENOMIC DNA]</scope>
    <source>
        <strain evidence="1 2">CCFEE 536</strain>
    </source>
</reference>
<dbReference type="Gene3D" id="3.40.525.10">
    <property type="entry name" value="CRAL-TRIO lipid binding domain"/>
    <property type="match status" value="1"/>
</dbReference>
<keyword evidence="2" id="KW-1185">Reference proteome</keyword>
<gene>
    <name evidence="1" type="ORF">LTR16_009442</name>
</gene>
<dbReference type="Proteomes" id="UP001357485">
    <property type="component" value="Unassembled WGS sequence"/>
</dbReference>
<evidence type="ECO:0008006" key="3">
    <source>
        <dbReference type="Google" id="ProtNLM"/>
    </source>
</evidence>
<dbReference type="InterPro" id="IPR036273">
    <property type="entry name" value="CRAL/TRIO_N_dom_sf"/>
</dbReference>
<sequence>RYLRARKFDPKQAFRQFKDTEDWRKENELDKLYDTIDVDEYEETRKLVRPQPCELVEIALTIRRTVPTMDWATRQTRNSSLRVRGGGPEQQGSLCVRAFYVETSIRLHEDPHQNAPTVRASNNIVDISKVGLKQFWNLKQHMQDASTLATAHYPETLDRIF</sequence>
<dbReference type="PANTHER" id="PTHR45657">
    <property type="entry name" value="CRAL-TRIO DOMAIN-CONTAINING PROTEIN YKL091C-RELATED"/>
    <property type="match status" value="1"/>
</dbReference>
<dbReference type="PANTHER" id="PTHR45657:SF3">
    <property type="entry name" value="TRANSPORTER, PUTATIVE (AFU_ORTHOLOGUE AFUA_5G09260)-RELATED"/>
    <property type="match status" value="1"/>
</dbReference>
<feature type="non-terminal residue" evidence="1">
    <location>
        <position position="161"/>
    </location>
</feature>
<comment type="caution">
    <text evidence="1">The sequence shown here is derived from an EMBL/GenBank/DDBJ whole genome shotgun (WGS) entry which is preliminary data.</text>
</comment>
<feature type="non-terminal residue" evidence="1">
    <location>
        <position position="1"/>
    </location>
</feature>
<proteinExistence type="predicted"/>
<protein>
    <recommendedName>
        <fullName evidence="3">CRAL/TRIO N-terminal domain-containing protein</fullName>
    </recommendedName>
</protein>
<dbReference type="SUPFAM" id="SSF52087">
    <property type="entry name" value="CRAL/TRIO domain"/>
    <property type="match status" value="1"/>
</dbReference>
<accession>A0ABR0JUN6</accession>
<dbReference type="EMBL" id="JAVRRA010027084">
    <property type="protein sequence ID" value="KAK5069970.1"/>
    <property type="molecule type" value="Genomic_DNA"/>
</dbReference>
<dbReference type="InterPro" id="IPR051026">
    <property type="entry name" value="PI/PC_transfer"/>
</dbReference>
<name>A0ABR0JUN6_9PEZI</name>
<organism evidence="1 2">
    <name type="scientific">Cryomyces antarcticus</name>
    <dbReference type="NCBI Taxonomy" id="329879"/>
    <lineage>
        <taxon>Eukaryota</taxon>
        <taxon>Fungi</taxon>
        <taxon>Dikarya</taxon>
        <taxon>Ascomycota</taxon>
        <taxon>Pezizomycotina</taxon>
        <taxon>Dothideomycetes</taxon>
        <taxon>Dothideomycetes incertae sedis</taxon>
        <taxon>Cryomyces</taxon>
    </lineage>
</organism>